<feature type="transmembrane region" description="Helical" evidence="1">
    <location>
        <begin position="20"/>
        <end position="41"/>
    </location>
</feature>
<protein>
    <recommendedName>
        <fullName evidence="2">DUF8163 domain-containing protein</fullName>
    </recommendedName>
</protein>
<feature type="transmembrane region" description="Helical" evidence="1">
    <location>
        <begin position="74"/>
        <end position="99"/>
    </location>
</feature>
<keyword evidence="1" id="KW-1133">Transmembrane helix</keyword>
<dbReference type="Proteomes" id="UP001257060">
    <property type="component" value="Unassembled WGS sequence"/>
</dbReference>
<organism evidence="3 4">
    <name type="scientific">Halogeometricum salsisoli</name>
    <dbReference type="NCBI Taxonomy" id="2950536"/>
    <lineage>
        <taxon>Archaea</taxon>
        <taxon>Methanobacteriati</taxon>
        <taxon>Methanobacteriota</taxon>
        <taxon>Stenosarchaea group</taxon>
        <taxon>Halobacteria</taxon>
        <taxon>Halobacteriales</taxon>
        <taxon>Haloferacaceae</taxon>
        <taxon>Halogeometricum</taxon>
    </lineage>
</organism>
<feature type="domain" description="DUF8163" evidence="2">
    <location>
        <begin position="27"/>
        <end position="167"/>
    </location>
</feature>
<evidence type="ECO:0000256" key="1">
    <source>
        <dbReference type="SAM" id="Phobius"/>
    </source>
</evidence>
<keyword evidence="4" id="KW-1185">Reference proteome</keyword>
<sequence length="171" mass="17268">MSDTSSVRSLLGSGSGRGSPTWASVALELAGVGIAAAVFVLFGELVGLLAAATLVIIWVVFPVEYAIAAGQVGIVSVAAAPLPLTVLVGVEAGLTLLLAGALVTAAASLTASAAWLLAYVGVAGGIWYVVGGPWQVWHVAVLLWAVVAVGGYALHRYELVSLGLTEGDHHR</sequence>
<evidence type="ECO:0000313" key="4">
    <source>
        <dbReference type="Proteomes" id="UP001257060"/>
    </source>
</evidence>
<evidence type="ECO:0000259" key="2">
    <source>
        <dbReference type="Pfam" id="PF26496"/>
    </source>
</evidence>
<dbReference type="InterPro" id="IPR058477">
    <property type="entry name" value="DUF8163"/>
</dbReference>
<name>A0ABU2GHN9_9EURY</name>
<dbReference type="RefSeq" id="WP_310925195.1">
    <property type="nucleotide sequence ID" value="NZ_JAMQOP010000003.1"/>
</dbReference>
<feature type="transmembrane region" description="Helical" evidence="1">
    <location>
        <begin position="136"/>
        <end position="154"/>
    </location>
</feature>
<reference evidence="3 4" key="1">
    <citation type="submission" date="2022-06" db="EMBL/GenBank/DDBJ databases">
        <title>Halogeometricum sp. a new haloarchaeum isolate from saline soil.</title>
        <authorList>
            <person name="Strakova D."/>
            <person name="Galisteo C."/>
            <person name="Sanchez-Porro C."/>
            <person name="Ventosa A."/>
        </authorList>
    </citation>
    <scope>NUCLEOTIDE SEQUENCE [LARGE SCALE GENOMIC DNA]</scope>
    <source>
        <strain evidence="3 4">S1BR25-6</strain>
    </source>
</reference>
<gene>
    <name evidence="3" type="ORF">NDI76_16250</name>
</gene>
<accession>A0ABU2GHN9</accession>
<dbReference type="Pfam" id="PF26496">
    <property type="entry name" value="DUF8163"/>
    <property type="match status" value="1"/>
</dbReference>
<feature type="transmembrane region" description="Helical" evidence="1">
    <location>
        <begin position="106"/>
        <end position="130"/>
    </location>
</feature>
<proteinExistence type="predicted"/>
<keyword evidence="1" id="KW-0812">Transmembrane</keyword>
<evidence type="ECO:0000313" key="3">
    <source>
        <dbReference type="EMBL" id="MDS0300299.1"/>
    </source>
</evidence>
<comment type="caution">
    <text evidence="3">The sequence shown here is derived from an EMBL/GenBank/DDBJ whole genome shotgun (WGS) entry which is preliminary data.</text>
</comment>
<dbReference type="EMBL" id="JAMQOP010000003">
    <property type="protein sequence ID" value="MDS0300299.1"/>
    <property type="molecule type" value="Genomic_DNA"/>
</dbReference>
<feature type="transmembrane region" description="Helical" evidence="1">
    <location>
        <begin position="48"/>
        <end position="68"/>
    </location>
</feature>
<keyword evidence="1" id="KW-0472">Membrane</keyword>